<proteinExistence type="predicted"/>
<organism evidence="2 3">
    <name type="scientific">Campylobacter devanensis</name>
    <dbReference type="NCBI Taxonomy" id="3161138"/>
    <lineage>
        <taxon>Bacteria</taxon>
        <taxon>Pseudomonadati</taxon>
        <taxon>Campylobacterota</taxon>
        <taxon>Epsilonproteobacteria</taxon>
        <taxon>Campylobacterales</taxon>
        <taxon>Campylobacteraceae</taxon>
        <taxon>Campylobacter</taxon>
    </lineage>
</organism>
<keyword evidence="3" id="KW-1185">Reference proteome</keyword>
<evidence type="ECO:0000313" key="2">
    <source>
        <dbReference type="EMBL" id="ARQ98518.1"/>
    </source>
</evidence>
<dbReference type="EMBL" id="CP018788">
    <property type="protein sequence ID" value="ARQ98518.1"/>
    <property type="molecule type" value="Genomic_DNA"/>
</dbReference>
<dbReference type="Proteomes" id="UP000194309">
    <property type="component" value="Chromosome"/>
</dbReference>
<accession>A0A381D822</accession>
<name>A0A1X9SQM2_9BACT</name>
<feature type="region of interest" description="Disordered" evidence="1">
    <location>
        <begin position="119"/>
        <end position="154"/>
    </location>
</feature>
<feature type="compositionally biased region" description="Polar residues" evidence="1">
    <location>
        <begin position="130"/>
        <end position="148"/>
    </location>
</feature>
<dbReference type="KEGG" id="cdev:CIGN_0196"/>
<accession>A0A1X9SQM2</accession>
<sequence>MKAKYAIAAIALGAAGFMAKKWLDKEVEKSRKIYGDDYSIKDTLLDKFENGLWKSYDALERVEETTLTALDKLQTKITGKEVDHRTILDLNEVSPEMREALLKIFGAMSMNAGFNEGANKSEPCGADQAQPLNTNACETNQSEPCDTNTGEKER</sequence>
<gene>
    <name evidence="2" type="ORF">CIGN_0196</name>
</gene>
<evidence type="ECO:0000313" key="3">
    <source>
        <dbReference type="Proteomes" id="UP000194309"/>
    </source>
</evidence>
<dbReference type="AlphaFoldDB" id="A0A1X9SQM2"/>
<protein>
    <submittedName>
        <fullName evidence="2">Uncharacterized protein</fullName>
    </submittedName>
</protein>
<reference evidence="2 3" key="1">
    <citation type="journal article" date="2017" name="Genome Biol. Evol.">
        <title>Comparative Genomic Analysis Identifies a Campylobacter Clade Deficient in Selenium Metabolism.</title>
        <authorList>
            <person name="Miller W.G."/>
            <person name="Yee E."/>
            <person name="Lopes B.S."/>
            <person name="Chapman M.H."/>
            <person name="Huynh S."/>
            <person name="Bono J.L."/>
            <person name="Parker C.T."/>
            <person name="Strachan N.J.C."/>
            <person name="Forbes K.J."/>
        </authorList>
    </citation>
    <scope>NUCLEOTIDE SEQUENCE [LARGE SCALE GENOMIC DNA]</scope>
    <source>
        <strain evidence="2 3">NCTC 13003</strain>
    </source>
</reference>
<dbReference type="STRING" id="1660064.CIGN_0196"/>
<evidence type="ECO:0000256" key="1">
    <source>
        <dbReference type="SAM" id="MobiDB-lite"/>
    </source>
</evidence>